<dbReference type="Gene3D" id="2.30.42.10">
    <property type="match status" value="1"/>
</dbReference>
<dbReference type="InterPro" id="IPR024191">
    <property type="entry name" value="Peptidase_M61"/>
</dbReference>
<keyword evidence="4" id="KW-1185">Reference proteome</keyword>
<dbReference type="PROSITE" id="PS50106">
    <property type="entry name" value="PDZ"/>
    <property type="match status" value="1"/>
</dbReference>
<evidence type="ECO:0000256" key="1">
    <source>
        <dbReference type="SAM" id="SignalP"/>
    </source>
</evidence>
<organism evidence="3 4">
    <name type="scientific">Sphingomonas aracearum</name>
    <dbReference type="NCBI Taxonomy" id="2283317"/>
    <lineage>
        <taxon>Bacteria</taxon>
        <taxon>Pseudomonadati</taxon>
        <taxon>Pseudomonadota</taxon>
        <taxon>Alphaproteobacteria</taxon>
        <taxon>Sphingomonadales</taxon>
        <taxon>Sphingomonadaceae</taxon>
        <taxon>Sphingomonas</taxon>
    </lineage>
</organism>
<dbReference type="InterPro" id="IPR001478">
    <property type="entry name" value="PDZ"/>
</dbReference>
<dbReference type="PIRSF" id="PIRSF016493">
    <property type="entry name" value="Glycyl_aminpptds"/>
    <property type="match status" value="1"/>
</dbReference>
<dbReference type="CDD" id="cd00136">
    <property type="entry name" value="PDZ_canonical"/>
    <property type="match status" value="1"/>
</dbReference>
<accession>A0A369VQ43</accession>
<protein>
    <submittedName>
        <fullName evidence="3">M61 family peptidase</fullName>
    </submittedName>
</protein>
<reference evidence="3 4" key="1">
    <citation type="submission" date="2018-07" db="EMBL/GenBank/DDBJ databases">
        <title>a novel species of Sphingomonas isolated from the rhizosphere soil of Araceae plant.</title>
        <authorList>
            <person name="Zhiyong W."/>
            <person name="Qinglan Z."/>
            <person name="Zhiwei F."/>
            <person name="Ding X."/>
            <person name="Gejiao W."/>
            <person name="Shixue Z."/>
        </authorList>
    </citation>
    <scope>NUCLEOTIDE SEQUENCE [LARGE SCALE GENOMIC DNA]</scope>
    <source>
        <strain evidence="3 4">WZY 27</strain>
    </source>
</reference>
<dbReference type="AlphaFoldDB" id="A0A369VQ43"/>
<dbReference type="InterPro" id="IPR027268">
    <property type="entry name" value="Peptidase_M4/M1_CTD_sf"/>
</dbReference>
<evidence type="ECO:0000259" key="2">
    <source>
        <dbReference type="PROSITE" id="PS50106"/>
    </source>
</evidence>
<dbReference type="InterPro" id="IPR040756">
    <property type="entry name" value="Peptidase_M61_N"/>
</dbReference>
<name>A0A369VQ43_9SPHN</name>
<feature type="signal peptide" evidence="1">
    <location>
        <begin position="1"/>
        <end position="21"/>
    </location>
</feature>
<sequence>MIRLAAVALLASVALPASLLAQSQNPAPQNSRPQPVPFVDTVPAARDVPYPGTIGLEIDATNIRQGIFVAKETIPVAEAGHTVLLYPKWLPGKHAPRGELEKLVDLVVRGNGKVIPWVRDTVDTFAFHLDVPAGVKTLDVSLKFASATQPNQGRVVMTPNMLSLQFNSMSLYPAGYFTRQIPIKATVTYPAGWTAATALRGKVSGSTYSYDVTDYDTLVDSPVLAGRYGKTWALSPRVNLNIYADKPEELNARPEQIDAYKRAVAQSVKNFGAEHYDHYDFLQAITEELGGIGLEHHRSTEISSPLGFFAEWDSKASSRNVVTHEYAHSWDGKFRRGADLWTPDFRVPMRDSLLWVYEGQTQFWGYVLAARGGLVSKQDTLDELAIIAASLDTAPGRQWRPLIDTTNDPIISARGAKGWVSNQRSEDYYNEGLLVWMEVDSLLRQLSGGKKSIDDFAKAFFGLTDGDWGEVTYTFDDVVSTLNGIQSYDWATLLRSRLYDTETGAPLGGFERNGYRLTYTDQPSSAVKAAEKARKNSDFTYSLGMQAGADGTLSSVVWNGLAYKQGLTIGDQIVAVNGRAFSGDVLKGAVAEAKTGKPPLQLLVKSGTEVRTVALDYHGGLRYPHFEKIGTGEGGLDRLLTAK</sequence>
<dbReference type="EMBL" id="QQNB01000003">
    <property type="protein sequence ID" value="RDE04508.1"/>
    <property type="molecule type" value="Genomic_DNA"/>
</dbReference>
<evidence type="ECO:0000313" key="3">
    <source>
        <dbReference type="EMBL" id="RDE04508.1"/>
    </source>
</evidence>
<evidence type="ECO:0000313" key="4">
    <source>
        <dbReference type="Proteomes" id="UP000253918"/>
    </source>
</evidence>
<feature type="chain" id="PRO_5016636752" evidence="1">
    <location>
        <begin position="22"/>
        <end position="643"/>
    </location>
</feature>
<dbReference type="Pfam" id="PF05299">
    <property type="entry name" value="Peptidase_M61"/>
    <property type="match status" value="1"/>
</dbReference>
<dbReference type="InterPro" id="IPR007963">
    <property type="entry name" value="Peptidase_M61_catalytic"/>
</dbReference>
<dbReference type="SUPFAM" id="SSF50156">
    <property type="entry name" value="PDZ domain-like"/>
    <property type="match status" value="1"/>
</dbReference>
<dbReference type="Pfam" id="PF17899">
    <property type="entry name" value="Peptidase_M61_N"/>
    <property type="match status" value="1"/>
</dbReference>
<dbReference type="InterPro" id="IPR036034">
    <property type="entry name" value="PDZ_sf"/>
</dbReference>
<gene>
    <name evidence="3" type="ORF">DVW87_12920</name>
</gene>
<dbReference type="Proteomes" id="UP000253918">
    <property type="component" value="Unassembled WGS sequence"/>
</dbReference>
<dbReference type="Gene3D" id="2.60.40.3650">
    <property type="match status" value="1"/>
</dbReference>
<dbReference type="Gene3D" id="1.10.390.10">
    <property type="entry name" value="Neutral Protease Domain 2"/>
    <property type="match status" value="1"/>
</dbReference>
<keyword evidence="1" id="KW-0732">Signal</keyword>
<proteinExistence type="predicted"/>
<dbReference type="RefSeq" id="WP_114688245.1">
    <property type="nucleotide sequence ID" value="NZ_QQNB01000003.1"/>
</dbReference>
<dbReference type="OrthoDB" id="9778516at2"/>
<feature type="domain" description="PDZ" evidence="2">
    <location>
        <begin position="526"/>
        <end position="608"/>
    </location>
</feature>
<comment type="caution">
    <text evidence="3">The sequence shown here is derived from an EMBL/GenBank/DDBJ whole genome shotgun (WGS) entry which is preliminary data.</text>
</comment>